<dbReference type="InterPro" id="IPR029058">
    <property type="entry name" value="AB_hydrolase_fold"/>
</dbReference>
<dbReference type="SUPFAM" id="SSF53474">
    <property type="entry name" value="alpha/beta-Hydrolases"/>
    <property type="match status" value="1"/>
</dbReference>
<dbReference type="PRINTS" id="PR00793">
    <property type="entry name" value="PROAMNOPTASE"/>
</dbReference>
<keyword evidence="3" id="KW-0645">Protease</keyword>
<dbReference type="InterPro" id="IPR000073">
    <property type="entry name" value="AB_hydrolase_1"/>
</dbReference>
<evidence type="ECO:0000313" key="7">
    <source>
        <dbReference type="Proteomes" id="UP000680656"/>
    </source>
</evidence>
<dbReference type="KEGG" id="mrtj:KHC33_06970"/>
<evidence type="ECO:0000259" key="5">
    <source>
        <dbReference type="Pfam" id="PF00561"/>
    </source>
</evidence>
<dbReference type="AlphaFoldDB" id="A0A8E7B3E6"/>
<dbReference type="Gene3D" id="3.40.50.1820">
    <property type="entry name" value="alpha/beta hydrolase"/>
    <property type="match status" value="1"/>
</dbReference>
<dbReference type="PANTHER" id="PTHR43798:SF33">
    <property type="entry name" value="HYDROLASE, PUTATIVE (AFU_ORTHOLOGUE AFUA_2G14860)-RELATED"/>
    <property type="match status" value="1"/>
</dbReference>
<keyword evidence="3" id="KW-0031">Aminopeptidase</keyword>
<dbReference type="GO" id="GO:0004177">
    <property type="term" value="F:aminopeptidase activity"/>
    <property type="evidence" value="ECO:0007669"/>
    <property type="project" value="UniProtKB-KW"/>
</dbReference>
<feature type="active site" description="Nucleophile" evidence="4">
    <location>
        <position position="110"/>
    </location>
</feature>
<dbReference type="PIRSF" id="PIRSF005539">
    <property type="entry name" value="Pept_S33_TRI_F1"/>
    <property type="match status" value="1"/>
</dbReference>
<feature type="active site" evidence="4">
    <location>
        <position position="249"/>
    </location>
</feature>
<sequence length="297" mass="34215">MSNEDVMSNTSKEGFIEIFKRKIWFRMDGSEYSGIPLLILHGGPGVPHDYLTPLSILAHERPVIWYDQLGCGNSDKSEDITHYTLDYFTQELAAIREALGLNEVHILGQSWGTMLAVNYVLSMKPKGIRSLILSAPCLSVTRWHNDQRKYINELPKDVREIIIRCEKEGSCDSSEYQEAMQVFYNKHVCRLDPWPPCLERSMEKLAFDVYEHMWGPSEFTITGTLKNYERANDLKNITIPTLFTCGRYDEASPESTRYYQSMLPGSKMVIFEDASHSHHLEQETAYLNTIKDFLLPL</sequence>
<proteinExistence type="inferred from homology"/>
<dbReference type="EMBL" id="CP075546">
    <property type="protein sequence ID" value="QVV90219.1"/>
    <property type="molecule type" value="Genomic_DNA"/>
</dbReference>
<dbReference type="InterPro" id="IPR002410">
    <property type="entry name" value="Peptidase_S33"/>
</dbReference>
<evidence type="ECO:0000256" key="3">
    <source>
        <dbReference type="PIRNR" id="PIRNR005539"/>
    </source>
</evidence>
<keyword evidence="2 3" id="KW-0378">Hydrolase</keyword>
<comment type="subunit">
    <text evidence="3">Part of the tricorn proteolytic complex.</text>
</comment>
<gene>
    <name evidence="6" type="ORF">KHC33_06970</name>
</gene>
<dbReference type="InterPro" id="IPR005945">
    <property type="entry name" value="Pro_imino_pep"/>
</dbReference>
<evidence type="ECO:0000256" key="1">
    <source>
        <dbReference type="ARBA" id="ARBA00010088"/>
    </source>
</evidence>
<evidence type="ECO:0000256" key="2">
    <source>
        <dbReference type="ARBA" id="ARBA00022801"/>
    </source>
</evidence>
<evidence type="ECO:0000256" key="4">
    <source>
        <dbReference type="PIRSR" id="PIRSR005539-1"/>
    </source>
</evidence>
<protein>
    <recommendedName>
        <fullName evidence="3">Proline iminopeptidase</fullName>
        <shortName evidence="3">PIP</shortName>
        <ecNumber evidence="3">3.4.11.5</ecNumber>
    </recommendedName>
    <alternativeName>
        <fullName evidence="3">Prolyl aminopeptidase</fullName>
    </alternativeName>
    <alternativeName>
        <fullName evidence="3">Tricorn protease-interacting factor F1</fullName>
    </alternativeName>
</protein>
<comment type="similarity">
    <text evidence="1 3">Belongs to the peptidase S33 family.</text>
</comment>
<dbReference type="NCBIfam" id="TIGR01250">
    <property type="entry name" value="pro_imino_pep_2"/>
    <property type="match status" value="1"/>
</dbReference>
<accession>A0A8E7B3E6</accession>
<dbReference type="PANTHER" id="PTHR43798">
    <property type="entry name" value="MONOACYLGLYCEROL LIPASE"/>
    <property type="match status" value="1"/>
</dbReference>
<reference evidence="6 7" key="1">
    <citation type="submission" date="2021-05" db="EMBL/GenBank/DDBJ databases">
        <title>A novel Methanospirillum isolate from a pyrite-forming mixed culture.</title>
        <authorList>
            <person name="Bunk B."/>
            <person name="Sproer C."/>
            <person name="Spring S."/>
            <person name="Pester M."/>
        </authorList>
    </citation>
    <scope>NUCLEOTIDE SEQUENCE [LARGE SCALE GENOMIC DNA]</scope>
    <source>
        <strain evidence="6 7">J.3.6.1-F.2.7.3</strain>
    </source>
</reference>
<dbReference type="InterPro" id="IPR050266">
    <property type="entry name" value="AB_hydrolase_sf"/>
</dbReference>
<evidence type="ECO:0000313" key="6">
    <source>
        <dbReference type="EMBL" id="QVV90219.1"/>
    </source>
</evidence>
<comment type="catalytic activity">
    <reaction evidence="3">
        <text>Release of N-terminal proline from a peptide.</text>
        <dbReference type="EC" id="3.4.11.5"/>
    </reaction>
</comment>
<dbReference type="Pfam" id="PF00561">
    <property type="entry name" value="Abhydrolase_1"/>
    <property type="match status" value="1"/>
</dbReference>
<dbReference type="EC" id="3.4.11.5" evidence="3"/>
<feature type="domain" description="AB hydrolase-1" evidence="5">
    <location>
        <begin position="36"/>
        <end position="281"/>
    </location>
</feature>
<comment type="function">
    <text evidence="3">Cleaves H-Pro-AMC as well as a wide spectrum of amino acid substrates and several peptide substrates without a proline at the N-terminus.</text>
</comment>
<name>A0A8E7B3E6_9EURY</name>
<dbReference type="Proteomes" id="UP000680656">
    <property type="component" value="Chromosome"/>
</dbReference>
<dbReference type="GO" id="GO:0006508">
    <property type="term" value="P:proteolysis"/>
    <property type="evidence" value="ECO:0007669"/>
    <property type="project" value="UniProtKB-KW"/>
</dbReference>
<organism evidence="6 7">
    <name type="scientific">Methanospirillum purgamenti</name>
    <dbReference type="NCBI Taxonomy" id="2834276"/>
    <lineage>
        <taxon>Archaea</taxon>
        <taxon>Methanobacteriati</taxon>
        <taxon>Methanobacteriota</taxon>
        <taxon>Stenosarchaea group</taxon>
        <taxon>Methanomicrobia</taxon>
        <taxon>Methanomicrobiales</taxon>
        <taxon>Methanospirillaceae</taxon>
        <taxon>Methanospirillum</taxon>
    </lineage>
</organism>
<dbReference type="GO" id="GO:0016020">
    <property type="term" value="C:membrane"/>
    <property type="evidence" value="ECO:0007669"/>
    <property type="project" value="TreeGrafter"/>
</dbReference>
<feature type="active site" description="Proton donor" evidence="4">
    <location>
        <position position="276"/>
    </location>
</feature>
<keyword evidence="7" id="KW-1185">Reference proteome</keyword>